<accession>A0A8T0SCP2</accession>
<dbReference type="EMBL" id="CM029045">
    <property type="protein sequence ID" value="KAG2597002.1"/>
    <property type="molecule type" value="Genomic_DNA"/>
</dbReference>
<protein>
    <submittedName>
        <fullName evidence="1">Uncharacterized protein</fullName>
    </submittedName>
</protein>
<organism evidence="1 2">
    <name type="scientific">Panicum virgatum</name>
    <name type="common">Blackwell switchgrass</name>
    <dbReference type="NCBI Taxonomy" id="38727"/>
    <lineage>
        <taxon>Eukaryota</taxon>
        <taxon>Viridiplantae</taxon>
        <taxon>Streptophyta</taxon>
        <taxon>Embryophyta</taxon>
        <taxon>Tracheophyta</taxon>
        <taxon>Spermatophyta</taxon>
        <taxon>Magnoliopsida</taxon>
        <taxon>Liliopsida</taxon>
        <taxon>Poales</taxon>
        <taxon>Poaceae</taxon>
        <taxon>PACMAD clade</taxon>
        <taxon>Panicoideae</taxon>
        <taxon>Panicodae</taxon>
        <taxon>Paniceae</taxon>
        <taxon>Panicinae</taxon>
        <taxon>Panicum</taxon>
        <taxon>Panicum sect. Hiantes</taxon>
    </lineage>
</organism>
<name>A0A8T0SCP2_PANVG</name>
<evidence type="ECO:0000313" key="1">
    <source>
        <dbReference type="EMBL" id="KAG2597002.1"/>
    </source>
</evidence>
<dbReference type="AlphaFoldDB" id="A0A8T0SCP2"/>
<keyword evidence="2" id="KW-1185">Reference proteome</keyword>
<reference evidence="1" key="1">
    <citation type="submission" date="2020-05" db="EMBL/GenBank/DDBJ databases">
        <title>WGS assembly of Panicum virgatum.</title>
        <authorList>
            <person name="Lovell J.T."/>
            <person name="Jenkins J."/>
            <person name="Shu S."/>
            <person name="Juenger T.E."/>
            <person name="Schmutz J."/>
        </authorList>
    </citation>
    <scope>NUCLEOTIDE SEQUENCE</scope>
    <source>
        <strain evidence="1">AP13</strain>
    </source>
</reference>
<dbReference type="Proteomes" id="UP000823388">
    <property type="component" value="Chromosome 5K"/>
</dbReference>
<proteinExistence type="predicted"/>
<evidence type="ECO:0000313" key="2">
    <source>
        <dbReference type="Proteomes" id="UP000823388"/>
    </source>
</evidence>
<comment type="caution">
    <text evidence="1">The sequence shown here is derived from an EMBL/GenBank/DDBJ whole genome shotgun (WGS) entry which is preliminary data.</text>
</comment>
<sequence>MEMASVWSSGLRAAAASMTPGRLSLLRMGFGIGIYGDAASGALFVRVGFCLRCSFFDGVCFLAGGGVLSAVTAGSGSRVGGVYSVSLVSSPAMAPSASMAW</sequence>
<gene>
    <name evidence="1" type="ORF">PVAP13_5KG213407</name>
</gene>